<feature type="compositionally biased region" description="Polar residues" evidence="6">
    <location>
        <begin position="196"/>
        <end position="207"/>
    </location>
</feature>
<feature type="region of interest" description="Disordered" evidence="6">
    <location>
        <begin position="574"/>
        <end position="891"/>
    </location>
</feature>
<feature type="region of interest" description="Disordered" evidence="6">
    <location>
        <begin position="975"/>
        <end position="1032"/>
    </location>
</feature>
<dbReference type="SMART" id="SM00570">
    <property type="entry name" value="AWS"/>
    <property type="match status" value="1"/>
</dbReference>
<dbReference type="InterPro" id="IPR046341">
    <property type="entry name" value="SET_dom_sf"/>
</dbReference>
<evidence type="ECO:0000256" key="1">
    <source>
        <dbReference type="ARBA" id="ARBA00004123"/>
    </source>
</evidence>
<feature type="compositionally biased region" description="Low complexity" evidence="6">
    <location>
        <begin position="422"/>
        <end position="438"/>
    </location>
</feature>
<evidence type="ECO:0000256" key="4">
    <source>
        <dbReference type="ARBA" id="ARBA00022691"/>
    </source>
</evidence>
<feature type="compositionally biased region" description="Basic and acidic residues" evidence="6">
    <location>
        <begin position="1070"/>
        <end position="1080"/>
    </location>
</feature>
<dbReference type="GO" id="GO:0005654">
    <property type="term" value="C:nucleoplasm"/>
    <property type="evidence" value="ECO:0007669"/>
    <property type="project" value="TreeGrafter"/>
</dbReference>
<organism evidence="9 10">
    <name type="scientific">Coptotermes formosanus</name>
    <name type="common">Formosan subterranean termite</name>
    <dbReference type="NCBI Taxonomy" id="36987"/>
    <lineage>
        <taxon>Eukaryota</taxon>
        <taxon>Metazoa</taxon>
        <taxon>Ecdysozoa</taxon>
        <taxon>Arthropoda</taxon>
        <taxon>Hexapoda</taxon>
        <taxon>Insecta</taxon>
        <taxon>Pterygota</taxon>
        <taxon>Neoptera</taxon>
        <taxon>Polyneoptera</taxon>
        <taxon>Dictyoptera</taxon>
        <taxon>Blattodea</taxon>
        <taxon>Blattoidea</taxon>
        <taxon>Termitoidae</taxon>
        <taxon>Rhinotermitidae</taxon>
        <taxon>Coptotermes</taxon>
    </lineage>
</organism>
<feature type="region of interest" description="Disordered" evidence="6">
    <location>
        <begin position="1070"/>
        <end position="1123"/>
    </location>
</feature>
<feature type="compositionally biased region" description="Basic and acidic residues" evidence="6">
    <location>
        <begin position="243"/>
        <end position="252"/>
    </location>
</feature>
<accession>A0A6L2PE15</accession>
<comment type="subcellular location">
    <subcellularLocation>
        <location evidence="1">Nucleus</location>
    </subcellularLocation>
</comment>
<evidence type="ECO:0000256" key="6">
    <source>
        <dbReference type="SAM" id="MobiDB-lite"/>
    </source>
</evidence>
<feature type="compositionally biased region" description="Basic and acidic residues" evidence="6">
    <location>
        <begin position="981"/>
        <end position="1002"/>
    </location>
</feature>
<dbReference type="InterPro" id="IPR006560">
    <property type="entry name" value="AWS_dom"/>
</dbReference>
<feature type="compositionally biased region" description="Polar residues" evidence="6">
    <location>
        <begin position="317"/>
        <end position="330"/>
    </location>
</feature>
<feature type="compositionally biased region" description="Acidic residues" evidence="6">
    <location>
        <begin position="466"/>
        <end position="476"/>
    </location>
</feature>
<feature type="compositionally biased region" description="Basic and acidic residues" evidence="6">
    <location>
        <begin position="277"/>
        <end position="293"/>
    </location>
</feature>
<keyword evidence="10" id="KW-1185">Reference proteome</keyword>
<evidence type="ECO:0000313" key="9">
    <source>
        <dbReference type="EMBL" id="GFG29680.1"/>
    </source>
</evidence>
<reference evidence="10" key="1">
    <citation type="submission" date="2020-01" db="EMBL/GenBank/DDBJ databases">
        <title>Draft genome sequence of the Termite Coptotermes fromosanus.</title>
        <authorList>
            <person name="Itakura S."/>
            <person name="Yosikawa Y."/>
            <person name="Umezawa K."/>
        </authorList>
    </citation>
    <scope>NUCLEOTIDE SEQUENCE [LARGE SCALE GENOMIC DNA]</scope>
</reference>
<dbReference type="InterPro" id="IPR001214">
    <property type="entry name" value="SET_dom"/>
</dbReference>
<evidence type="ECO:0000313" key="10">
    <source>
        <dbReference type="Proteomes" id="UP000502823"/>
    </source>
</evidence>
<dbReference type="GO" id="GO:0006355">
    <property type="term" value="P:regulation of DNA-templated transcription"/>
    <property type="evidence" value="ECO:0007669"/>
    <property type="project" value="TreeGrafter"/>
</dbReference>
<feature type="compositionally biased region" description="Polar residues" evidence="6">
    <location>
        <begin position="731"/>
        <end position="749"/>
    </location>
</feature>
<dbReference type="PROSITE" id="PS51215">
    <property type="entry name" value="AWS"/>
    <property type="match status" value="1"/>
</dbReference>
<feature type="compositionally biased region" description="Basic and acidic residues" evidence="6">
    <location>
        <begin position="1615"/>
        <end position="1657"/>
    </location>
</feature>
<evidence type="ECO:0000259" key="8">
    <source>
        <dbReference type="PROSITE" id="PS51215"/>
    </source>
</evidence>
<feature type="region of interest" description="Disordered" evidence="6">
    <location>
        <begin position="1754"/>
        <end position="1832"/>
    </location>
</feature>
<gene>
    <name evidence="9" type="ORF">Cfor_07133</name>
</gene>
<feature type="region of interest" description="Disordered" evidence="6">
    <location>
        <begin position="223"/>
        <end position="366"/>
    </location>
</feature>
<dbReference type="Gene3D" id="2.170.270.10">
    <property type="entry name" value="SET domain"/>
    <property type="match status" value="1"/>
</dbReference>
<dbReference type="Proteomes" id="UP000502823">
    <property type="component" value="Unassembled WGS sequence"/>
</dbReference>
<feature type="compositionally biased region" description="Polar residues" evidence="6">
    <location>
        <begin position="1595"/>
        <end position="1606"/>
    </location>
</feature>
<feature type="compositionally biased region" description="Polar residues" evidence="6">
    <location>
        <begin position="574"/>
        <end position="597"/>
    </location>
</feature>
<dbReference type="PANTHER" id="PTHR46147:SF3">
    <property type="entry name" value="HISTONE-LYSINE N-METHYLTRANSFERASE ASH1"/>
    <property type="match status" value="1"/>
</dbReference>
<dbReference type="GO" id="GO:0042800">
    <property type="term" value="F:histone H3K4 methyltransferase activity"/>
    <property type="evidence" value="ECO:0007669"/>
    <property type="project" value="TreeGrafter"/>
</dbReference>
<feature type="region of interest" description="Disordered" evidence="6">
    <location>
        <begin position="1595"/>
        <end position="1668"/>
    </location>
</feature>
<feature type="region of interest" description="Disordered" evidence="6">
    <location>
        <begin position="62"/>
        <end position="207"/>
    </location>
</feature>
<dbReference type="Pfam" id="PF00856">
    <property type="entry name" value="SET"/>
    <property type="match status" value="1"/>
</dbReference>
<dbReference type="Pfam" id="PF17907">
    <property type="entry name" value="AWS"/>
    <property type="match status" value="1"/>
</dbReference>
<feature type="region of interest" description="Disordered" evidence="6">
    <location>
        <begin position="1"/>
        <end position="34"/>
    </location>
</feature>
<evidence type="ECO:0000259" key="7">
    <source>
        <dbReference type="PROSITE" id="PS50280"/>
    </source>
</evidence>
<feature type="region of interest" description="Disordered" evidence="6">
    <location>
        <begin position="512"/>
        <end position="554"/>
    </location>
</feature>
<sequence>MELYSMPQLDKTSPVYTNTQYEGGGEDITNRRTSTSDVKKYGAVSSDALPLLTSSAWSAVIHRPADEDSEPDDLPSTVDMDAIKGSPSTSLTAPKTPLASVDALWTQDKDVRKEEMSKDVGETGGSESDESEADDSDSQDSDGDGDSGDSETANGSVSDSEGSESGSCSWSDSDSDSGSSSCSSGSGCSSGRSSHTHQTFSIRETNFDQGGLKLKIAALRVTKKTAAKESEVRKVSPVVPKVYGKEKPKVEKTPTQAQAVVRLGAKPSSSSSSSSSRKLECRKKSAEAQEGNKAHVAGRTPHRDKVSGRGCLYNVRGTGSPTRGQTSPMQSNSDSADDSDDEDEEEGVAEISQQLAHDLGPIEQENMAISEHLQVINQEDLAAILPDVVTTGNHDDGGAPFDGFEDVSSESGKVAADGGGSSQQQQPVQPQQQQNGSQRAVESGSDVELPEQVVSEAIKRIHIDSEEVTQEAEEADASSSGESGEEEARGTSSVSGSGYSSALLQQFVEKTEILSSSSAVREEPRRRKRGRPPKLAVKPESSVEGSRSGGVGKCMPELESYMRLDCSVSNVSPDSGIQSVAGSPIHQSCSPASNPTAHSPAPVLAVSPRSTPPPPVLFLGEERQNSMARRGPGRPPRSRGPGQLKGLGKKTGEEDKRGTTSKGEVGCGDCGSRVLASGMDSCDENPPAPSPVPVVPVKRGPGRPKKAPPVLEPNFPLPSCTHVSKGEEGKAQTNKRPSTGTKASDQQSESDVKHRVVELVSEDANTKEHKSSSVLSDICDRVSKRLELPNPVTDRSEVKRFPSKSPKVKIGSHRKLETSPQAKLRAWVEKRRKGRRRNESGDWGEGESGPENEHVPQFHFPRQRRMSSSAGSPCSSSHQGSIRNISASKASASRMLRFPSGMPHHKHKRRKKKLKCLRTEKNVSDPNFLLDLEKLSQDFKRCCIIAKTTASPASTPRSGSGDVNLPSIFRMKRIIKKRKGSEKSQRASDRESGTEGDGGKEKNRQRRPKKSTVEAPKGQERVETSNEQRLPLKKRHYHISTAAACLQPTSCLPQADSMVTAVDCTKKAPERTTAQEKDKLPSTGGVGIAGKGQGKPTADKPVIVRDKGSCGSGGGSTSYVNSGEVKSKPVIDLPRNSIDEAIEACITRYTATSPPVENSAPSVHSVIATPKKRHRLETAAVAGLIGRSSCTSVSKSKDGASDSGAVSSNKISGIAVATPPPSKRTVSRSASANSGSVVAVSSDSIVSPDSIKTSMAPDSSVGISSEAAVDLVTLVSPALKVSSSVSKVASSCKVSPPVNKITSQTHKASSPTNKTSVSVSKSASPVNKPSVVTSSKVSSPTKVIATNSKVSSFPATKVSVSSPSKVTTSVTSSATRVLSTSGSKGISQSNKVTSPVSKSLVPALKATSPKGCAASSKINSFPSTIMTVSAATVTTTTTTAATVAATAVVTAATTTITAVSTTAVDEMMLSSRLAAMPTQHNLRLKRANRTSEKDESHLRRSSVGRKKKLIREIRVHVTKLSPSDFLLKKAVGVVKQRVRRRKAINRTGFPIKKKKKKQCVSGDTKLLKCANSVPIPTPLSTPVISLDVKKSLADNSTTKTPAQNSGGKEILNCADTKRPHNLSKKDRSNRISESNPKDRGVEKENKVKGELEKKQTETVRQTVNGKRDAVKLPLEGMCLKEKKEQLETSREEKGGNSNKVDSIQVMMEDAPCTETKESQASLKQSRGSVVDNVVDHLKLTDSCSLLSSGADPGLPVASVQAFDTGDKDSRTRNKRKRDSSKDECPLPLGSKRVKKCRDEDMDQDDSSDVMPFEVLPCSDVPSGDESTKSCRRKKQPRWRKKFLAAGLFSDYYKEDEPRKPSNDVGKPRLVYRPEEHQHGLLPPPYHCGKYLRQRRVEFKLPYDLWWLHTHNQLPGRDRVPSWNYKKIRTNVYYDVKPTYTYEAQACNCVLPSTSGHKGCGEDCINRMVYSECSPQLCPCKEFCSNQRIQRHEWAPGLEKFMTKDKGWGVKTKYAIKPGEFILEYVGEVVSEKEFKARMATRYIHDTHHYCLNLDGGLVIDGHRMGGDGRFVNHSCEPNCEMQKWSVNGLFRMALFALREIQPHEELSYDYNFSLFNPAEGQVFV</sequence>
<dbReference type="PANTHER" id="PTHR46147">
    <property type="entry name" value="HISTONE-LYSINE N-METHYLTRANSFERASE ASH1"/>
    <property type="match status" value="1"/>
</dbReference>
<feature type="compositionally biased region" description="Polar residues" evidence="6">
    <location>
        <begin position="10"/>
        <end position="21"/>
    </location>
</feature>
<dbReference type="GO" id="GO:0032259">
    <property type="term" value="P:methylation"/>
    <property type="evidence" value="ECO:0007669"/>
    <property type="project" value="UniProtKB-KW"/>
</dbReference>
<keyword evidence="2" id="KW-0489">Methyltransferase</keyword>
<feature type="compositionally biased region" description="Polar residues" evidence="6">
    <location>
        <begin position="1300"/>
        <end position="1323"/>
    </location>
</feature>
<feature type="domain" description="AWS" evidence="8">
    <location>
        <begin position="1941"/>
        <end position="1992"/>
    </location>
</feature>
<feature type="compositionally biased region" description="Low complexity" evidence="6">
    <location>
        <begin position="867"/>
        <end position="881"/>
    </location>
</feature>
<feature type="region of interest" description="Disordered" evidence="6">
    <location>
        <begin position="387"/>
        <end position="499"/>
    </location>
</feature>
<feature type="compositionally biased region" description="Polar residues" evidence="6">
    <location>
        <begin position="882"/>
        <end position="891"/>
    </location>
</feature>
<evidence type="ECO:0000256" key="5">
    <source>
        <dbReference type="ARBA" id="ARBA00023242"/>
    </source>
</evidence>
<keyword evidence="5" id="KW-0539">Nucleus</keyword>
<feature type="region of interest" description="Disordered" evidence="6">
    <location>
        <begin position="1295"/>
        <end position="1334"/>
    </location>
</feature>
<keyword evidence="3" id="KW-0808">Transferase</keyword>
<feature type="domain" description="SET" evidence="7">
    <location>
        <begin position="1995"/>
        <end position="2111"/>
    </location>
</feature>
<proteinExistence type="predicted"/>
<feature type="compositionally biased region" description="Basic and acidic residues" evidence="6">
    <location>
        <begin position="1017"/>
        <end position="1026"/>
    </location>
</feature>
<feature type="compositionally biased region" description="Acidic residues" evidence="6">
    <location>
        <begin position="335"/>
        <end position="348"/>
    </location>
</feature>
<comment type="caution">
    <text evidence="9">The sequence shown here is derived from an EMBL/GenBank/DDBJ whole genome shotgun (WGS) entry which is preliminary data.</text>
</comment>
<dbReference type="CDD" id="cd19174">
    <property type="entry name" value="SET_ASH1L"/>
    <property type="match status" value="1"/>
</dbReference>
<dbReference type="OrthoDB" id="79252at2759"/>
<feature type="compositionally biased region" description="Gly residues" evidence="6">
    <location>
        <begin position="1084"/>
        <end position="1093"/>
    </location>
</feature>
<name>A0A6L2PE15_COPFO</name>
<evidence type="ECO:0000256" key="2">
    <source>
        <dbReference type="ARBA" id="ARBA00022603"/>
    </source>
</evidence>
<feature type="region of interest" description="Disordered" evidence="6">
    <location>
        <begin position="1214"/>
        <end position="1233"/>
    </location>
</feature>
<feature type="compositionally biased region" description="Acidic residues" evidence="6">
    <location>
        <begin position="127"/>
        <end position="149"/>
    </location>
</feature>
<feature type="compositionally biased region" description="Basic and acidic residues" evidence="6">
    <location>
        <begin position="107"/>
        <end position="121"/>
    </location>
</feature>
<feature type="compositionally biased region" description="Basic and acidic residues" evidence="6">
    <location>
        <begin position="778"/>
        <end position="787"/>
    </location>
</feature>
<protein>
    <recommendedName>
        <fullName evidence="11">AWS domain-containing protein</fullName>
    </recommendedName>
</protein>
<feature type="compositionally biased region" description="Low complexity" evidence="6">
    <location>
        <begin position="155"/>
        <end position="193"/>
    </location>
</feature>
<feature type="region of interest" description="Disordered" evidence="6">
    <location>
        <begin position="1684"/>
        <end position="1703"/>
    </location>
</feature>
<evidence type="ECO:0008006" key="11">
    <source>
        <dbReference type="Google" id="ProtNLM"/>
    </source>
</evidence>
<feature type="compositionally biased region" description="Low complexity" evidence="6">
    <location>
        <begin position="490"/>
        <end position="499"/>
    </location>
</feature>
<evidence type="ECO:0000256" key="3">
    <source>
        <dbReference type="ARBA" id="ARBA00022679"/>
    </source>
</evidence>
<feature type="compositionally biased region" description="Basic and acidic residues" evidence="6">
    <location>
        <begin position="1684"/>
        <end position="1694"/>
    </location>
</feature>
<dbReference type="EMBL" id="BLKM01000165">
    <property type="protein sequence ID" value="GFG29680.1"/>
    <property type="molecule type" value="Genomic_DNA"/>
</dbReference>
<keyword evidence="4" id="KW-0949">S-adenosyl-L-methionine</keyword>
<feature type="compositionally biased region" description="Low complexity" evidence="6">
    <location>
        <begin position="1324"/>
        <end position="1334"/>
    </location>
</feature>
<dbReference type="SUPFAM" id="SSF82199">
    <property type="entry name" value="SET domain"/>
    <property type="match status" value="1"/>
</dbReference>
<dbReference type="PROSITE" id="PS50280">
    <property type="entry name" value="SET"/>
    <property type="match status" value="1"/>
</dbReference>
<dbReference type="SMART" id="SM00317">
    <property type="entry name" value="SET"/>
    <property type="match status" value="1"/>
</dbReference>
<dbReference type="FunCoup" id="A0A6L2PE15">
    <property type="interactions" value="190"/>
</dbReference>
<dbReference type="InParanoid" id="A0A6L2PE15"/>